<feature type="signal peptide" evidence="1">
    <location>
        <begin position="1"/>
        <end position="20"/>
    </location>
</feature>
<evidence type="ECO:0000313" key="3">
    <source>
        <dbReference type="Proteomes" id="UP001515480"/>
    </source>
</evidence>
<evidence type="ECO:0008006" key="4">
    <source>
        <dbReference type="Google" id="ProtNLM"/>
    </source>
</evidence>
<organism evidence="2 3">
    <name type="scientific">Prymnesium parvum</name>
    <name type="common">Toxic golden alga</name>
    <dbReference type="NCBI Taxonomy" id="97485"/>
    <lineage>
        <taxon>Eukaryota</taxon>
        <taxon>Haptista</taxon>
        <taxon>Haptophyta</taxon>
        <taxon>Prymnesiophyceae</taxon>
        <taxon>Prymnesiales</taxon>
        <taxon>Prymnesiaceae</taxon>
        <taxon>Prymnesium</taxon>
    </lineage>
</organism>
<name>A0AB34JP60_PRYPA</name>
<reference evidence="2 3" key="1">
    <citation type="journal article" date="2024" name="Science">
        <title>Giant polyketide synthase enzymes in the biosynthesis of giant marine polyether toxins.</title>
        <authorList>
            <person name="Fallon T.R."/>
            <person name="Shende V.V."/>
            <person name="Wierzbicki I.H."/>
            <person name="Pendleton A.L."/>
            <person name="Watervoot N.F."/>
            <person name="Auber R.P."/>
            <person name="Gonzalez D.J."/>
            <person name="Wisecaver J.H."/>
            <person name="Moore B.S."/>
        </authorList>
    </citation>
    <scope>NUCLEOTIDE SEQUENCE [LARGE SCALE GENOMIC DNA]</scope>
    <source>
        <strain evidence="2 3">12B1</strain>
    </source>
</reference>
<gene>
    <name evidence="2" type="ORF">AB1Y20_017360</name>
</gene>
<comment type="caution">
    <text evidence="2">The sequence shown here is derived from an EMBL/GenBank/DDBJ whole genome shotgun (WGS) entry which is preliminary data.</text>
</comment>
<proteinExistence type="predicted"/>
<accession>A0AB34JP60</accession>
<feature type="chain" id="PRO_5044204574" description="Protein xylosyltransferase" evidence="1">
    <location>
        <begin position="21"/>
        <end position="234"/>
    </location>
</feature>
<evidence type="ECO:0000313" key="2">
    <source>
        <dbReference type="EMBL" id="KAL1522369.1"/>
    </source>
</evidence>
<keyword evidence="1" id="KW-0732">Signal</keyword>
<sequence>MWKNTLAFAWGLARLAACVTHVVHVDNDILLRRLPAHVANASWVERAVAVLEANESLMSVHPTRGGGPACGAKHGLPYCRCANKLANKMDVRWAGPATRQSGGLYFLHSARQPLADAREACLLTYVGPHKPDVPHFSIQAFVLDVTRFQRIFPLDASHELYDGNSSSVGERARAVFLKTFETNRGIVRAEGRVDPESIFEERARSVGLGVVFMAPSELGIEKIVNPRRGSSALG</sequence>
<dbReference type="AlphaFoldDB" id="A0AB34JP60"/>
<dbReference type="EMBL" id="JBGBPQ010000006">
    <property type="protein sequence ID" value="KAL1522369.1"/>
    <property type="molecule type" value="Genomic_DNA"/>
</dbReference>
<dbReference type="Proteomes" id="UP001515480">
    <property type="component" value="Unassembled WGS sequence"/>
</dbReference>
<keyword evidence="3" id="KW-1185">Reference proteome</keyword>
<evidence type="ECO:0000256" key="1">
    <source>
        <dbReference type="SAM" id="SignalP"/>
    </source>
</evidence>
<protein>
    <recommendedName>
        <fullName evidence="4">Protein xylosyltransferase</fullName>
    </recommendedName>
</protein>